<sequence>MQQLVASTIPSQLFGGAPPPFPQPMMMPPGRPPAHGKAATGKPAQAERHNPPAAMGMPPACPGLHPHQQPASSGVPAGGHCHGFPVPSALPQQLGYPSAAPPMSGGGLSFGGLLSCWDLAGNTLLPLVTTDDLATALGLADALMASRSPRARPMASTLYSMMFRLFGDQGCRERMLMSLISRAADLPQGMAALKSGEGASSGARDARTPARGKGKAATAAAAAAAARSPEKPSTGVAAEIFLGLVEEQSGCARAGAEMLLRTIGDLLADRSRLEARVQSLSDELQARSRDAESLRSSADEAKDDAQKRVKAVEDSMSRLKGERAADAERFAEERRDLESRVREAESQAEWARGEREELSQRFAQEKKDLAQRLKDSEQQVARLKNSKRDEVKKASKEKTALSERVKELEAAQRRYEQEIRRLSEEKARVGKEAERAATLQGACAKAEKLVASKDDQLVAAKSYIDSLEAKLGALQGYTTNLETNLKEEMTRHAPLYGANLDSLREPELETLMQIHEEGVKRVRNILAIRKHNSNPGGARPHIGGSIVPGPSITISSSGSFGSLHSAAAAPRAPSPVGPIGVGRVPRGGSDTIATAGAIGERRGAPGSDAASSNPAASSFLTPFGREAASAAQASQAPAVQLLPNSTTFRNNFQGLGTGFPPTSSTSGLPNGSNFW</sequence>
<protein>
    <submittedName>
        <fullName evidence="2">Traf-like protein</fullName>
    </submittedName>
</protein>
<feature type="region of interest" description="Disordered" evidence="1">
    <location>
        <begin position="194"/>
        <end position="215"/>
    </location>
</feature>
<feature type="compositionally biased region" description="Low complexity" evidence="1">
    <location>
        <begin position="577"/>
        <end position="589"/>
    </location>
</feature>
<feature type="region of interest" description="Disordered" evidence="1">
    <location>
        <begin position="599"/>
        <end position="618"/>
    </location>
</feature>
<feature type="region of interest" description="Disordered" evidence="1">
    <location>
        <begin position="652"/>
        <end position="675"/>
    </location>
</feature>
<feature type="compositionally biased region" description="Low complexity" evidence="1">
    <location>
        <begin position="604"/>
        <end position="618"/>
    </location>
</feature>
<name>A0A061RFS9_9CHLO</name>
<dbReference type="PANTHER" id="PTHR47242:SF1">
    <property type="entry name" value="TRAF-LIKE FAMILY PROTEIN"/>
    <property type="match status" value="1"/>
</dbReference>
<dbReference type="EMBL" id="GBEZ01016902">
    <property type="protein sequence ID" value="JAC69386.1"/>
    <property type="molecule type" value="Transcribed_RNA"/>
</dbReference>
<dbReference type="AlphaFoldDB" id="A0A061RFS9"/>
<dbReference type="PANTHER" id="PTHR47242">
    <property type="entry name" value="TRAF-LIKE FAMILY PROTEIN"/>
    <property type="match status" value="1"/>
</dbReference>
<feature type="compositionally biased region" description="Pro residues" evidence="1">
    <location>
        <begin position="17"/>
        <end position="32"/>
    </location>
</feature>
<proteinExistence type="predicted"/>
<feature type="compositionally biased region" description="Basic and acidic residues" evidence="1">
    <location>
        <begin position="284"/>
        <end position="355"/>
    </location>
</feature>
<gene>
    <name evidence="2" type="ORF">TSPGSL018_6490</name>
</gene>
<feature type="compositionally biased region" description="Low complexity" evidence="1">
    <location>
        <begin position="559"/>
        <end position="571"/>
    </location>
</feature>
<feature type="compositionally biased region" description="Polar residues" evidence="1">
    <location>
        <begin position="1"/>
        <end position="11"/>
    </location>
</feature>
<organism evidence="2">
    <name type="scientific">Tetraselmis sp. GSL018</name>
    <dbReference type="NCBI Taxonomy" id="582737"/>
    <lineage>
        <taxon>Eukaryota</taxon>
        <taxon>Viridiplantae</taxon>
        <taxon>Chlorophyta</taxon>
        <taxon>core chlorophytes</taxon>
        <taxon>Chlorodendrophyceae</taxon>
        <taxon>Chlorodendrales</taxon>
        <taxon>Chlorodendraceae</taxon>
        <taxon>Tetraselmis</taxon>
    </lineage>
</organism>
<accession>A0A061RFS9</accession>
<reference evidence="2" key="1">
    <citation type="submission" date="2014-05" db="EMBL/GenBank/DDBJ databases">
        <title>The transcriptome of the halophilic microalga Tetraselmis sp. GSL018 isolated from the Great Salt Lake, Utah.</title>
        <authorList>
            <person name="Jinkerson R.E."/>
            <person name="D'Adamo S."/>
            <person name="Posewitz M.C."/>
        </authorList>
    </citation>
    <scope>NUCLEOTIDE SEQUENCE</scope>
    <source>
        <strain evidence="2">GSL018</strain>
    </source>
</reference>
<feature type="region of interest" description="Disordered" evidence="1">
    <location>
        <begin position="281"/>
        <end position="355"/>
    </location>
</feature>
<evidence type="ECO:0000313" key="2">
    <source>
        <dbReference type="EMBL" id="JAC69386.1"/>
    </source>
</evidence>
<feature type="region of interest" description="Disordered" evidence="1">
    <location>
        <begin position="559"/>
        <end position="592"/>
    </location>
</feature>
<evidence type="ECO:0000256" key="1">
    <source>
        <dbReference type="SAM" id="MobiDB-lite"/>
    </source>
</evidence>
<feature type="region of interest" description="Disordered" evidence="1">
    <location>
        <begin position="1"/>
        <end position="52"/>
    </location>
</feature>